<organism evidence="2 3">
    <name type="scientific">Roseibium polysiphoniae</name>
    <dbReference type="NCBI Taxonomy" id="2571221"/>
    <lineage>
        <taxon>Bacteria</taxon>
        <taxon>Pseudomonadati</taxon>
        <taxon>Pseudomonadota</taxon>
        <taxon>Alphaproteobacteria</taxon>
        <taxon>Hyphomicrobiales</taxon>
        <taxon>Stappiaceae</taxon>
        <taxon>Roseibium</taxon>
    </lineage>
</organism>
<reference evidence="2" key="2">
    <citation type="journal article" date="2021" name="Microorganisms">
        <title>Bacterial Dimethylsulfoniopropionate Biosynthesis in the East China Sea.</title>
        <authorList>
            <person name="Liu J."/>
            <person name="Zhang Y."/>
            <person name="Liu J."/>
            <person name="Zhong H."/>
            <person name="Williams B.T."/>
            <person name="Zheng Y."/>
            <person name="Curson A.R.J."/>
            <person name="Sun C."/>
            <person name="Sun H."/>
            <person name="Song D."/>
            <person name="Wagner Mackenzie B."/>
            <person name="Bermejo Martinez A."/>
            <person name="Todd J.D."/>
            <person name="Zhang X.H."/>
        </authorList>
    </citation>
    <scope>NUCLEOTIDE SEQUENCE</scope>
    <source>
        <strain evidence="2">AESS21</strain>
    </source>
</reference>
<dbReference type="PANTHER" id="PTHR43760">
    <property type="entry name" value="ENDORIBONUCLEASE-RELATED"/>
    <property type="match status" value="1"/>
</dbReference>
<name>A0A944GU89_9HYPH</name>
<evidence type="ECO:0000313" key="3">
    <source>
        <dbReference type="Proteomes" id="UP000705379"/>
    </source>
</evidence>
<accession>A0A944GU89</accession>
<gene>
    <name evidence="2" type="ORF">DYI23_20550</name>
</gene>
<dbReference type="EMBL" id="QTKU01000006">
    <property type="protein sequence ID" value="MBS8262628.1"/>
    <property type="molecule type" value="Genomic_DNA"/>
</dbReference>
<proteinExistence type="predicted"/>
<evidence type="ECO:0000313" key="2">
    <source>
        <dbReference type="EMBL" id="MBS8262628.1"/>
    </source>
</evidence>
<dbReference type="CDD" id="cd02199">
    <property type="entry name" value="YjgF_YER057c_UK114_like_1"/>
    <property type="match status" value="1"/>
</dbReference>
<dbReference type="PANTHER" id="PTHR43760:SF1">
    <property type="entry name" value="ENDORIBONUCLEASE L-PSP_CHORISMATE MUTASE-LIKE DOMAIN-CONTAINING PROTEIN"/>
    <property type="match status" value="1"/>
</dbReference>
<evidence type="ECO:0000259" key="1">
    <source>
        <dbReference type="Pfam" id="PF14588"/>
    </source>
</evidence>
<dbReference type="Pfam" id="PF14588">
    <property type="entry name" value="YjgF_endoribonc"/>
    <property type="match status" value="1"/>
</dbReference>
<comment type="caution">
    <text evidence="2">The sequence shown here is derived from an EMBL/GenBank/DDBJ whole genome shotgun (WGS) entry which is preliminary data.</text>
</comment>
<dbReference type="Proteomes" id="UP000705379">
    <property type="component" value="Unassembled WGS sequence"/>
</dbReference>
<dbReference type="AlphaFoldDB" id="A0A944GU89"/>
<dbReference type="Gene3D" id="3.30.1330.40">
    <property type="entry name" value="RutC-like"/>
    <property type="match status" value="1"/>
</dbReference>
<reference evidence="2" key="1">
    <citation type="submission" date="2018-08" db="EMBL/GenBank/DDBJ databases">
        <authorList>
            <person name="Jin W."/>
            <person name="Wang H."/>
            <person name="Yang Y."/>
            <person name="Li M."/>
            <person name="Liu J."/>
        </authorList>
    </citation>
    <scope>NUCLEOTIDE SEQUENCE</scope>
    <source>
        <strain evidence="2">AESS21</strain>
    </source>
</reference>
<dbReference type="SUPFAM" id="SSF55298">
    <property type="entry name" value="YjgF-like"/>
    <property type="match status" value="1"/>
</dbReference>
<dbReference type="InterPro" id="IPR013813">
    <property type="entry name" value="Endoribo_LPSP/chorism_mut-like"/>
</dbReference>
<sequence length="177" mass="19088">MPNLHTTLALNKGDGTLPHETERRLTKMGITLPRRPKPIGNYLPGVVVGNILYTSGTLGTQPDENDNDVLPHVGKVGSDLSIEEGYASARLMAINHLAMMKAVLGDLDRVKRIVKMIGYISCAPGFTEPHLVLNGASDLFVALWGEENGKHARAALTQHELGLNAPVEADITIELHA</sequence>
<protein>
    <submittedName>
        <fullName evidence="2">RidA family protein</fullName>
    </submittedName>
</protein>
<dbReference type="InterPro" id="IPR035959">
    <property type="entry name" value="RutC-like_sf"/>
</dbReference>
<feature type="domain" description="Endoribonuclease L-PSP/chorismate mutase-like" evidence="1">
    <location>
        <begin position="22"/>
        <end position="165"/>
    </location>
</feature>